<evidence type="ECO:0000256" key="2">
    <source>
        <dbReference type="ARBA" id="ARBA00022516"/>
    </source>
</evidence>
<dbReference type="Proteomes" id="UP000822688">
    <property type="component" value="Chromosome V"/>
</dbReference>
<dbReference type="GO" id="GO:0005506">
    <property type="term" value="F:iron ion binding"/>
    <property type="evidence" value="ECO:0007669"/>
    <property type="project" value="InterPro"/>
</dbReference>
<gene>
    <name evidence="11" type="ORF">KC19_VG067600</name>
</gene>
<dbReference type="InterPro" id="IPR036396">
    <property type="entry name" value="Cyt_P450_sf"/>
</dbReference>
<evidence type="ECO:0000256" key="8">
    <source>
        <dbReference type="ARBA" id="ARBA00023098"/>
    </source>
</evidence>
<keyword evidence="3" id="KW-0349">Heme</keyword>
<protein>
    <recommendedName>
        <fullName evidence="13">Allene oxide synthase</fullName>
    </recommendedName>
</protein>
<evidence type="ECO:0000256" key="10">
    <source>
        <dbReference type="ARBA" id="ARBA00023239"/>
    </source>
</evidence>
<dbReference type="Pfam" id="PF00067">
    <property type="entry name" value="p450"/>
    <property type="match status" value="1"/>
</dbReference>
<accession>A0A8T0HMR2</accession>
<evidence type="ECO:0000256" key="6">
    <source>
        <dbReference type="ARBA" id="ARBA00022832"/>
    </source>
</evidence>
<keyword evidence="7" id="KW-0408">Iron</keyword>
<dbReference type="InterPro" id="IPR001128">
    <property type="entry name" value="Cyt_P450"/>
</dbReference>
<evidence type="ECO:0000313" key="11">
    <source>
        <dbReference type="EMBL" id="KAG0572092.1"/>
    </source>
</evidence>
<dbReference type="GO" id="GO:0004497">
    <property type="term" value="F:monooxygenase activity"/>
    <property type="evidence" value="ECO:0007669"/>
    <property type="project" value="InterPro"/>
</dbReference>
<dbReference type="GO" id="GO:0031408">
    <property type="term" value="P:oxylipin biosynthetic process"/>
    <property type="evidence" value="ECO:0007669"/>
    <property type="project" value="UniProtKB-KW"/>
</dbReference>
<keyword evidence="4" id="KW-0479">Metal-binding</keyword>
<evidence type="ECO:0000313" key="12">
    <source>
        <dbReference type="Proteomes" id="UP000822688"/>
    </source>
</evidence>
<dbReference type="FunFam" id="1.10.630.10:FF:000024">
    <property type="entry name" value="Allene oxide synthase, chloroplastic"/>
    <property type="match status" value="1"/>
</dbReference>
<sequence>MMEASSLLCRSSSRLAVCHSLSSRNLASRSSSRNFSRGAVTSASLGSVGTSGAPAKSEEMVRDSELPLREIPGGYGIPYVSQLVNRWRYLFFEKEPTFWTNRMKRYNSTVLRTNMPPGWPWTDSRVVMFLDQKSYPTVFDNEKVDKYKAFAGTYMPSTAYTGGLELCAYLDPSDKKHEQLKGWCFELLKQSASKWAPEFRKAITNAFVQWEYKIEQKQLAPVNPTLPEALFRFMINAITAADFDDPRVPDSEKPLCADLQKWTAFQLVPIGNAGLPFYLEELLHVAPIPARLTKGGYDKCVAFLQNYADETLISSEQHGLTKEEAVHNLIFFLVLNGHGGFCRFFPIVIQQVGLNPALQEKIRAEVRAATKGDDERVTMKAVMSDMPLVASTVYEALRFLPPVPFQYARAKKDFIVESHDARFQIKAGEFLGGCNYMVSRDPKVFKEDPEKFVAERFMGPEGEKLLHHLVWSNGRQTDETTVMTKQCAGKDIVPLTGRLLLAEMFMRYDSFTVKSNEGLDKNMAFTSLQRRDPSSS</sequence>
<comment type="caution">
    <text evidence="11">The sequence shown here is derived from an EMBL/GenBank/DDBJ whole genome shotgun (WGS) entry which is preliminary data.</text>
</comment>
<keyword evidence="9" id="KW-0275">Fatty acid biosynthesis</keyword>
<dbReference type="Gene3D" id="1.10.630.10">
    <property type="entry name" value="Cytochrome P450"/>
    <property type="match status" value="1"/>
</dbReference>
<keyword evidence="6" id="KW-0276">Fatty acid metabolism</keyword>
<keyword evidence="12" id="KW-1185">Reference proteome</keyword>
<evidence type="ECO:0000256" key="9">
    <source>
        <dbReference type="ARBA" id="ARBA00023160"/>
    </source>
</evidence>
<dbReference type="GO" id="GO:0006633">
    <property type="term" value="P:fatty acid biosynthetic process"/>
    <property type="evidence" value="ECO:0007669"/>
    <property type="project" value="UniProtKB-KW"/>
</dbReference>
<dbReference type="PANTHER" id="PTHR24286">
    <property type="entry name" value="CYTOCHROME P450 26"/>
    <property type="match status" value="1"/>
</dbReference>
<comment type="similarity">
    <text evidence="1">Belongs to the cytochrome P450 family.</text>
</comment>
<keyword evidence="5" id="KW-0925">Oxylipin biosynthesis</keyword>
<dbReference type="CDD" id="cd11071">
    <property type="entry name" value="CYP74"/>
    <property type="match status" value="1"/>
</dbReference>
<dbReference type="GO" id="GO:0016125">
    <property type="term" value="P:sterol metabolic process"/>
    <property type="evidence" value="ECO:0007669"/>
    <property type="project" value="TreeGrafter"/>
</dbReference>
<evidence type="ECO:0000256" key="1">
    <source>
        <dbReference type="ARBA" id="ARBA00010617"/>
    </source>
</evidence>
<evidence type="ECO:0000256" key="4">
    <source>
        <dbReference type="ARBA" id="ARBA00022723"/>
    </source>
</evidence>
<dbReference type="PANTHER" id="PTHR24286:SF255">
    <property type="entry name" value="ALLENE OXIDE SYNTHASE, CHLOROPLASTIC"/>
    <property type="match status" value="1"/>
</dbReference>
<reference evidence="11" key="1">
    <citation type="submission" date="2020-06" db="EMBL/GenBank/DDBJ databases">
        <title>WGS assembly of Ceratodon purpureus strain R40.</title>
        <authorList>
            <person name="Carey S.B."/>
            <person name="Jenkins J."/>
            <person name="Shu S."/>
            <person name="Lovell J.T."/>
            <person name="Sreedasyam A."/>
            <person name="Maumus F."/>
            <person name="Tiley G.P."/>
            <person name="Fernandez-Pozo N."/>
            <person name="Barry K."/>
            <person name="Chen C."/>
            <person name="Wang M."/>
            <person name="Lipzen A."/>
            <person name="Daum C."/>
            <person name="Saski C.A."/>
            <person name="Payton A.C."/>
            <person name="Mcbreen J.C."/>
            <person name="Conrad R.E."/>
            <person name="Kollar L.M."/>
            <person name="Olsson S."/>
            <person name="Huttunen S."/>
            <person name="Landis J.B."/>
            <person name="Wickett N.J."/>
            <person name="Johnson M.G."/>
            <person name="Rensing S.A."/>
            <person name="Grimwood J."/>
            <person name="Schmutz J."/>
            <person name="Mcdaniel S.F."/>
        </authorList>
    </citation>
    <scope>NUCLEOTIDE SEQUENCE</scope>
    <source>
        <strain evidence="11">R40</strain>
    </source>
</reference>
<evidence type="ECO:0000256" key="7">
    <source>
        <dbReference type="ARBA" id="ARBA00023004"/>
    </source>
</evidence>
<dbReference type="GO" id="GO:0020037">
    <property type="term" value="F:heme binding"/>
    <property type="evidence" value="ECO:0007669"/>
    <property type="project" value="InterPro"/>
</dbReference>
<keyword evidence="8" id="KW-0443">Lipid metabolism</keyword>
<name>A0A8T0HMR2_CERPU</name>
<organism evidence="11 12">
    <name type="scientific">Ceratodon purpureus</name>
    <name type="common">Fire moss</name>
    <name type="synonym">Dicranum purpureum</name>
    <dbReference type="NCBI Taxonomy" id="3225"/>
    <lineage>
        <taxon>Eukaryota</taxon>
        <taxon>Viridiplantae</taxon>
        <taxon>Streptophyta</taxon>
        <taxon>Embryophyta</taxon>
        <taxon>Bryophyta</taxon>
        <taxon>Bryophytina</taxon>
        <taxon>Bryopsida</taxon>
        <taxon>Dicranidae</taxon>
        <taxon>Pseudoditrichales</taxon>
        <taxon>Ditrichaceae</taxon>
        <taxon>Ceratodon</taxon>
    </lineage>
</organism>
<evidence type="ECO:0000256" key="3">
    <source>
        <dbReference type="ARBA" id="ARBA00022617"/>
    </source>
</evidence>
<evidence type="ECO:0008006" key="13">
    <source>
        <dbReference type="Google" id="ProtNLM"/>
    </source>
</evidence>
<dbReference type="GO" id="GO:0016705">
    <property type="term" value="F:oxidoreductase activity, acting on paired donors, with incorporation or reduction of molecular oxygen"/>
    <property type="evidence" value="ECO:0007669"/>
    <property type="project" value="InterPro"/>
</dbReference>
<proteinExistence type="inferred from homology"/>
<dbReference type="EMBL" id="CM026426">
    <property type="protein sequence ID" value="KAG0572092.1"/>
    <property type="molecule type" value="Genomic_DNA"/>
</dbReference>
<evidence type="ECO:0000256" key="5">
    <source>
        <dbReference type="ARBA" id="ARBA00022767"/>
    </source>
</evidence>
<dbReference type="SUPFAM" id="SSF48264">
    <property type="entry name" value="Cytochrome P450"/>
    <property type="match status" value="1"/>
</dbReference>
<keyword evidence="10" id="KW-0456">Lyase</keyword>
<keyword evidence="2" id="KW-0444">Lipid biosynthesis</keyword>
<dbReference type="GO" id="GO:0016829">
    <property type="term" value="F:lyase activity"/>
    <property type="evidence" value="ECO:0007669"/>
    <property type="project" value="UniProtKB-KW"/>
</dbReference>
<dbReference type="AlphaFoldDB" id="A0A8T0HMR2"/>